<evidence type="ECO:0000256" key="4">
    <source>
        <dbReference type="SAM" id="MobiDB-lite"/>
    </source>
</evidence>
<dbReference type="CDD" id="cd06661">
    <property type="entry name" value="GGCT_like"/>
    <property type="match status" value="1"/>
</dbReference>
<name>A0A8H3I872_9LECA</name>
<proteinExistence type="inferred from homology"/>
<feature type="region of interest" description="Disordered" evidence="4">
    <location>
        <begin position="247"/>
        <end position="428"/>
    </location>
</feature>
<dbReference type="InterPro" id="IPR045038">
    <property type="entry name" value="AIG2-like"/>
</dbReference>
<feature type="compositionally biased region" description="Polar residues" evidence="4">
    <location>
        <begin position="247"/>
        <end position="287"/>
    </location>
</feature>
<feature type="compositionally biased region" description="Polar residues" evidence="4">
    <location>
        <begin position="357"/>
        <end position="387"/>
    </location>
</feature>
<sequence length="668" mass="73256">MGLTNFPSSADEPAQLALKNSATVAGENMPSTTYSSGVFSNISPLLNGSSMRSAVQAIASPFLYNSPYNHLTAPAILSPDSFVDLGSIVAPGIPLRREHAASREIQQQLINIRNNGIRRGSQNTSTVPSGLIQIPGLHRDSQKVSVDYTGQGSHSGHTAMPLQSLPVRINVNPEYLVHYGREPSDVRQTGPRPNTEPERTSTTTSTINPQSHQSLNAFASPAYNTHVSSTSVSPQGCFSCSPQQTLGTPASSELYNTSKSNTPTSMIGEQTRRLSTGNTSQNNITPPSSNPKKRKLSHGEGLQKGCEPSTVIPIDVKSASRSEGKRRKHEREASARYRQKKKFEKSAEPSEEANKSVALSTTSSNSKECGTSGSMKLAPPTSTEMALSSSQQSFSSNLSGSTQVSTSSGPNQMVNKGTNCDEWPDLPELHPYERRPKINYRPLAPYGSPETIQTYPRSFQASLHRVMDFQKITHLRTISHRVLFVYGSLMISDLWHDVFEHPAEWIFHNEIVKKCMCPAKVPGYSRFAVHGSDEPLMMKAEKSASVCVHGMLIFGLGEGDFGVLDRYRAQGFVREQVNAYVHLKASSINFEVEAYVWPREETTVMGGEGRGRGRGSGSGRGGIDRGLEWTVERFWDESRLGRIYREAVVEHKLLREQAAIRKSMPMLA</sequence>
<feature type="region of interest" description="Disordered" evidence="4">
    <location>
        <begin position="181"/>
        <end position="212"/>
    </location>
</feature>
<dbReference type="InterPro" id="IPR009288">
    <property type="entry name" value="AIG2-like_dom"/>
</dbReference>
<keyword evidence="7" id="KW-1185">Reference proteome</keyword>
<feature type="compositionally biased region" description="Low complexity" evidence="4">
    <location>
        <begin position="200"/>
        <end position="209"/>
    </location>
</feature>
<dbReference type="InterPro" id="IPR036568">
    <property type="entry name" value="GGCT-like_sf"/>
</dbReference>
<gene>
    <name evidence="6" type="ORF">HETSPECPRED_003291</name>
</gene>
<feature type="compositionally biased region" description="Basic and acidic residues" evidence="4">
    <location>
        <begin position="344"/>
        <end position="354"/>
    </location>
</feature>
<dbReference type="Gene3D" id="3.10.490.10">
    <property type="entry name" value="Gamma-glutamyl cyclotransferase-like"/>
    <property type="match status" value="1"/>
</dbReference>
<comment type="caution">
    <text evidence="6">The sequence shown here is derived from an EMBL/GenBank/DDBJ whole genome shotgun (WGS) entry which is preliminary data.</text>
</comment>
<evidence type="ECO:0000256" key="3">
    <source>
        <dbReference type="ARBA" id="ARBA00030602"/>
    </source>
</evidence>
<keyword evidence="2" id="KW-0808">Transferase</keyword>
<dbReference type="Pfam" id="PF06094">
    <property type="entry name" value="GGACT"/>
    <property type="match status" value="1"/>
</dbReference>
<dbReference type="SUPFAM" id="SSF110857">
    <property type="entry name" value="Gamma-glutamyl cyclotransferase-like"/>
    <property type="match status" value="1"/>
</dbReference>
<feature type="domain" description="Gamma-glutamylcyclotransferase AIG2-like" evidence="5">
    <location>
        <begin position="483"/>
        <end position="599"/>
    </location>
</feature>
<dbReference type="PANTHER" id="PTHR31544:SF2">
    <property type="entry name" value="AIG2-LIKE PROTEIN D"/>
    <property type="match status" value="1"/>
</dbReference>
<reference evidence="6" key="1">
    <citation type="submission" date="2021-03" db="EMBL/GenBank/DDBJ databases">
        <authorList>
            <person name="Tagirdzhanova G."/>
        </authorList>
    </citation>
    <scope>NUCLEOTIDE SEQUENCE</scope>
</reference>
<feature type="compositionally biased region" description="Low complexity" evidence="4">
    <location>
        <begin position="388"/>
        <end position="403"/>
    </location>
</feature>
<organism evidence="6 7">
    <name type="scientific">Heterodermia speciosa</name>
    <dbReference type="NCBI Taxonomy" id="116794"/>
    <lineage>
        <taxon>Eukaryota</taxon>
        <taxon>Fungi</taxon>
        <taxon>Dikarya</taxon>
        <taxon>Ascomycota</taxon>
        <taxon>Pezizomycotina</taxon>
        <taxon>Lecanoromycetes</taxon>
        <taxon>OSLEUM clade</taxon>
        <taxon>Lecanoromycetidae</taxon>
        <taxon>Caliciales</taxon>
        <taxon>Physciaceae</taxon>
        <taxon>Heterodermia</taxon>
    </lineage>
</organism>
<evidence type="ECO:0000256" key="1">
    <source>
        <dbReference type="ARBA" id="ARBA00008861"/>
    </source>
</evidence>
<dbReference type="Proteomes" id="UP000664521">
    <property type="component" value="Unassembled WGS sequence"/>
</dbReference>
<evidence type="ECO:0000256" key="2">
    <source>
        <dbReference type="ARBA" id="ARBA00022679"/>
    </source>
</evidence>
<evidence type="ECO:0000313" key="6">
    <source>
        <dbReference type="EMBL" id="CAF9903984.1"/>
    </source>
</evidence>
<evidence type="ECO:0000259" key="5">
    <source>
        <dbReference type="Pfam" id="PF06094"/>
    </source>
</evidence>
<protein>
    <recommendedName>
        <fullName evidence="3">Putative gamma-glutamylcyclotransferase</fullName>
    </recommendedName>
</protein>
<dbReference type="GO" id="GO:0016740">
    <property type="term" value="F:transferase activity"/>
    <property type="evidence" value="ECO:0007669"/>
    <property type="project" value="UniProtKB-KW"/>
</dbReference>
<comment type="similarity">
    <text evidence="1">Belongs to the gamma-glutamylcyclotransferase family.</text>
</comment>
<accession>A0A8H3I872</accession>
<evidence type="ECO:0000313" key="7">
    <source>
        <dbReference type="Proteomes" id="UP000664521"/>
    </source>
</evidence>
<dbReference type="PANTHER" id="PTHR31544">
    <property type="entry name" value="AIG2-LIKE PROTEIN D"/>
    <property type="match status" value="1"/>
</dbReference>
<dbReference type="InterPro" id="IPR013024">
    <property type="entry name" value="GGCT-like"/>
</dbReference>
<feature type="compositionally biased region" description="Polar residues" evidence="4">
    <location>
        <begin position="404"/>
        <end position="418"/>
    </location>
</feature>
<dbReference type="EMBL" id="CAJPDS010000002">
    <property type="protein sequence ID" value="CAF9903984.1"/>
    <property type="molecule type" value="Genomic_DNA"/>
</dbReference>
<dbReference type="AlphaFoldDB" id="A0A8H3I872"/>